<dbReference type="SUPFAM" id="SSF57667">
    <property type="entry name" value="beta-beta-alpha zinc fingers"/>
    <property type="match status" value="2"/>
</dbReference>
<dbReference type="GO" id="GO:0004144">
    <property type="term" value="F:diacylglycerol O-acyltransferase activity"/>
    <property type="evidence" value="ECO:0007669"/>
    <property type="project" value="UniProtKB-EC"/>
</dbReference>
<evidence type="ECO:0000256" key="22">
    <source>
        <dbReference type="SAM" id="MobiDB-lite"/>
    </source>
</evidence>
<evidence type="ECO:0000256" key="15">
    <source>
        <dbReference type="ARBA" id="ARBA00022989"/>
    </source>
</evidence>
<keyword evidence="18 24" id="KW-0012">Acyltransferase</keyword>
<evidence type="ECO:0000256" key="2">
    <source>
        <dbReference type="ARBA" id="ARBA00004771"/>
    </source>
</evidence>
<keyword evidence="16" id="KW-0443">Lipid metabolism</keyword>
<feature type="compositionally biased region" description="Low complexity" evidence="22">
    <location>
        <begin position="140"/>
        <end position="154"/>
    </location>
</feature>
<accession>A0A167B4T9</accession>
<keyword evidence="11 20" id="KW-0863">Zinc-finger</keyword>
<evidence type="ECO:0000256" key="13">
    <source>
        <dbReference type="ARBA" id="ARBA00022824"/>
    </source>
</evidence>
<comment type="subcellular location">
    <subcellularLocation>
        <location evidence="1">Endoplasmic reticulum membrane</location>
        <topology evidence="1">Multi-pass membrane protein</topology>
    </subcellularLocation>
</comment>
<dbReference type="STRING" id="1081105.A0A167B4T9"/>
<evidence type="ECO:0000256" key="7">
    <source>
        <dbReference type="ARBA" id="ARBA00022679"/>
    </source>
</evidence>
<keyword evidence="6" id="KW-0444">Lipid biosynthesis</keyword>
<evidence type="ECO:0000256" key="1">
    <source>
        <dbReference type="ARBA" id="ARBA00004477"/>
    </source>
</evidence>
<feature type="domain" description="C2H2-type" evidence="23">
    <location>
        <begin position="255"/>
        <end position="282"/>
    </location>
</feature>
<feature type="compositionally biased region" description="Low complexity" evidence="22">
    <location>
        <begin position="167"/>
        <end position="187"/>
    </location>
</feature>
<sequence length="1040" mass="112693">MASNVGVLATEALPPIEHNTVSAATTPSDDILRLAKRQRESESVSPRSRAAQLPNSLGSSSKVARLSLASTARTPVPLTGAAALEDDRRRRVDEQAQSPSPISPNPTRSALEFLLSGVAQPMSPPSDTLQLAPTANMEPATKAATALSMAAGSADRLGDHDRDEGSPPGNANTNTTPPVPVTENPAPMELDSKKNDQGQSQPLLSSDERSQPGSLSYPGSLQATANLSEPPSRGISFPMPGQMQNSPTSSGGKKHKCPYCSTEFTRHHNLKSHLLTHSQEKPYVCTDCQMRFRRLHDLKRHGKLHTGEKPHICPKCDRKFARGDALARHSKGAGGCAGRRASMGSFADGDELDGTMGEGDESTMSGVTYDNAEDEELRRQSLPSMGLQHSSGDNYSTHSRTYPPAGPRPTASGLYPPNVNQGQIGTVSSSSVPDSMASSHTANTSVSSIPGGPGGAGMYSQAGMTESPKPLSPGLPGHDSANSARQRSPTMTQQYQQQHMGRAPSDMQSPHSSGQARPKLPGLSHPGFVAPNPGTFSQGRTSGGAQAAGDSGNMFAQSDPSVWEYIRLLEDKIKCLSDKVLSLDQDVADLKKQLETREVGSETSEKVTVAQNPGDKSGSPTRDVADSGTTGQADLQNDSRKLVEQLEASNPSGHSYAAALKYGTLEEDEKMTNGDYKPYPFIISEMNRKAHEREAWKARGIRFAPLRVPFKRRMQTAAVLFHSMSIVVLVSCFWFSCANPLTWPILVPYLVHLSFSNAATDGNLAYRSEWLRSLPLWKLFAGYFPAKLHKTFDLPPNRKYIFGYHPHGIISHGAWCAFATNALAFSDKFPGITNSLLTLDSNFRLPFYRDWILAMGIRSVSKESIRNILSKGGAGNDGQGRAVTIVIGGARESLQAQPGTFHLILKGRKGFVKMALRSGADLVPVIGFGENDLYDQLSPKTHPLVHKAQMILLKVFKFTIPALHGRGLLNYDVGLMPYRRAVNIVVGRPIEINEPLDEQPSQDVIDKYHELYVEEVERLYNAYKDVFSNLNPVPELRILS</sequence>
<feature type="compositionally biased region" description="Polar residues" evidence="22">
    <location>
        <begin position="627"/>
        <end position="636"/>
    </location>
</feature>
<dbReference type="GO" id="GO:0005789">
    <property type="term" value="C:endoplasmic reticulum membrane"/>
    <property type="evidence" value="ECO:0007669"/>
    <property type="project" value="UniProtKB-SubCell"/>
</dbReference>
<evidence type="ECO:0000256" key="8">
    <source>
        <dbReference type="ARBA" id="ARBA00022692"/>
    </source>
</evidence>
<evidence type="ECO:0000259" key="23">
    <source>
        <dbReference type="PROSITE" id="PS50157"/>
    </source>
</evidence>
<feature type="compositionally biased region" description="Low complexity" evidence="22">
    <location>
        <begin position="428"/>
        <end position="439"/>
    </location>
</feature>
<evidence type="ECO:0000256" key="11">
    <source>
        <dbReference type="ARBA" id="ARBA00022771"/>
    </source>
</evidence>
<evidence type="ECO:0000256" key="16">
    <source>
        <dbReference type="ARBA" id="ARBA00023098"/>
    </source>
</evidence>
<comment type="similarity">
    <text evidence="4">Belongs to the diacylglycerol acyltransferase family.</text>
</comment>
<keyword evidence="17" id="KW-0472">Membrane</keyword>
<keyword evidence="7" id="KW-0808">Transferase</keyword>
<feature type="region of interest" description="Disordered" evidence="22">
    <location>
        <begin position="1"/>
        <end position="255"/>
    </location>
</feature>
<dbReference type="InterPro" id="IPR007130">
    <property type="entry name" value="DAGAT"/>
</dbReference>
<feature type="compositionally biased region" description="Polar residues" evidence="22">
    <location>
        <begin position="19"/>
        <end position="28"/>
    </location>
</feature>
<feature type="region of interest" description="Disordered" evidence="22">
    <location>
        <begin position="383"/>
        <end position="553"/>
    </location>
</feature>
<keyword evidence="13" id="KW-0256">Endoplasmic reticulum</keyword>
<keyword evidence="21" id="KW-0175">Coiled coil</keyword>
<feature type="compositionally biased region" description="Basic and acidic residues" evidence="22">
    <location>
        <begin position="85"/>
        <end position="94"/>
    </location>
</feature>
<keyword evidence="25" id="KW-1185">Reference proteome</keyword>
<dbReference type="GO" id="GO:0008270">
    <property type="term" value="F:zinc ion binding"/>
    <property type="evidence" value="ECO:0007669"/>
    <property type="project" value="UniProtKB-KW"/>
</dbReference>
<keyword evidence="15" id="KW-1133">Transmembrane helix</keyword>
<reference evidence="24 25" key="1">
    <citation type="journal article" date="2016" name="Genome Biol. Evol.">
        <title>Divergent and convergent evolution of fungal pathogenicity.</title>
        <authorList>
            <person name="Shang Y."/>
            <person name="Xiao G."/>
            <person name="Zheng P."/>
            <person name="Cen K."/>
            <person name="Zhan S."/>
            <person name="Wang C."/>
        </authorList>
    </citation>
    <scope>NUCLEOTIDE SEQUENCE [LARGE SCALE GENOMIC DNA]</scope>
    <source>
        <strain evidence="24 25">RCEF 4871</strain>
    </source>
</reference>
<feature type="region of interest" description="Disordered" evidence="22">
    <location>
        <begin position="329"/>
        <end position="366"/>
    </location>
</feature>
<feature type="compositionally biased region" description="Polar residues" evidence="22">
    <location>
        <begin position="480"/>
        <end position="499"/>
    </location>
</feature>
<feature type="compositionally biased region" description="Basic and acidic residues" evidence="22">
    <location>
        <begin position="30"/>
        <end position="42"/>
    </location>
</feature>
<evidence type="ECO:0000256" key="6">
    <source>
        <dbReference type="ARBA" id="ARBA00022516"/>
    </source>
</evidence>
<evidence type="ECO:0000256" key="14">
    <source>
        <dbReference type="ARBA" id="ARBA00022833"/>
    </source>
</evidence>
<dbReference type="PANTHER" id="PTHR12317">
    <property type="entry name" value="DIACYLGLYCEROL O-ACYLTRANSFERASE"/>
    <property type="match status" value="1"/>
</dbReference>
<keyword evidence="10" id="KW-0677">Repeat</keyword>
<evidence type="ECO:0000256" key="18">
    <source>
        <dbReference type="ARBA" id="ARBA00023315"/>
    </source>
</evidence>
<feature type="region of interest" description="Disordered" evidence="22">
    <location>
        <begin position="595"/>
        <end position="638"/>
    </location>
</feature>
<comment type="catalytic activity">
    <reaction evidence="19">
        <text>an acyl-CoA + a 1,2-diacyl-sn-glycerol = a triacyl-sn-glycerol + CoA</text>
        <dbReference type="Rhea" id="RHEA:10868"/>
        <dbReference type="ChEBI" id="CHEBI:17815"/>
        <dbReference type="ChEBI" id="CHEBI:57287"/>
        <dbReference type="ChEBI" id="CHEBI:58342"/>
        <dbReference type="ChEBI" id="CHEBI:64615"/>
        <dbReference type="EC" id="2.3.1.20"/>
    </reaction>
</comment>
<feature type="compositionally biased region" description="Polar residues" evidence="22">
    <location>
        <begin position="242"/>
        <end position="251"/>
    </location>
</feature>
<dbReference type="InterPro" id="IPR036236">
    <property type="entry name" value="Znf_C2H2_sf"/>
</dbReference>
<feature type="compositionally biased region" description="Polar residues" evidence="22">
    <location>
        <begin position="95"/>
        <end position="108"/>
    </location>
</feature>
<dbReference type="Gene3D" id="3.30.160.60">
    <property type="entry name" value="Classic Zinc Finger"/>
    <property type="match status" value="3"/>
</dbReference>
<evidence type="ECO:0000256" key="20">
    <source>
        <dbReference type="PROSITE-ProRule" id="PRU00042"/>
    </source>
</evidence>
<keyword evidence="9" id="KW-0479">Metal-binding</keyword>
<feature type="compositionally biased region" description="Acidic residues" evidence="22">
    <location>
        <begin position="348"/>
        <end position="361"/>
    </location>
</feature>
<dbReference type="AlphaFoldDB" id="A0A167B4T9"/>
<dbReference type="EC" id="2.3.1.20" evidence="5"/>
<feature type="compositionally biased region" description="Polar residues" evidence="22">
    <location>
        <begin position="383"/>
        <end position="400"/>
    </location>
</feature>
<feature type="compositionally biased region" description="Polar residues" evidence="22">
    <location>
        <begin position="534"/>
        <end position="544"/>
    </location>
</feature>
<comment type="pathway">
    <text evidence="3">Lipid metabolism.</text>
</comment>
<evidence type="ECO:0000313" key="25">
    <source>
        <dbReference type="Proteomes" id="UP000243498"/>
    </source>
</evidence>
<feature type="compositionally biased region" description="Basic and acidic residues" evidence="22">
    <location>
        <begin position="156"/>
        <end position="165"/>
    </location>
</feature>
<comment type="pathway">
    <text evidence="2">Glycerolipid metabolism; triacylglycerol biosynthesis.</text>
</comment>
<dbReference type="GO" id="GO:0006071">
    <property type="term" value="P:glycerol metabolic process"/>
    <property type="evidence" value="ECO:0007669"/>
    <property type="project" value="UniProtKB-KW"/>
</dbReference>
<evidence type="ECO:0000256" key="21">
    <source>
        <dbReference type="SAM" id="Coils"/>
    </source>
</evidence>
<dbReference type="SMART" id="SM00355">
    <property type="entry name" value="ZnF_C2H2"/>
    <property type="match status" value="3"/>
</dbReference>
<comment type="caution">
    <text evidence="24">The sequence shown here is derived from an EMBL/GenBank/DDBJ whole genome shotgun (WGS) entry which is preliminary data.</text>
</comment>
<dbReference type="InterPro" id="IPR013087">
    <property type="entry name" value="Znf_C2H2_type"/>
</dbReference>
<protein>
    <recommendedName>
        <fullName evidence="5">diacylglycerol O-acyltransferase</fullName>
        <ecNumber evidence="5">2.3.1.20</ecNumber>
    </recommendedName>
</protein>
<feature type="compositionally biased region" description="Polar residues" evidence="22">
    <location>
        <begin position="211"/>
        <end position="229"/>
    </location>
</feature>
<dbReference type="PANTHER" id="PTHR12317:SF0">
    <property type="entry name" value="ACYLTRANSFERASE"/>
    <property type="match status" value="1"/>
</dbReference>
<proteinExistence type="inferred from homology"/>
<keyword evidence="8" id="KW-0812">Transmembrane</keyword>
<feature type="compositionally biased region" description="Basic and acidic residues" evidence="22">
    <location>
        <begin position="595"/>
        <end position="605"/>
    </location>
</feature>
<dbReference type="Pfam" id="PF03982">
    <property type="entry name" value="DAGAT"/>
    <property type="match status" value="1"/>
</dbReference>
<dbReference type="PROSITE" id="PS00028">
    <property type="entry name" value="ZINC_FINGER_C2H2_1"/>
    <property type="match status" value="2"/>
</dbReference>
<organism evidence="24 25">
    <name type="scientific">Metarhizium rileyi (strain RCEF 4871)</name>
    <name type="common">Nomuraea rileyi</name>
    <dbReference type="NCBI Taxonomy" id="1649241"/>
    <lineage>
        <taxon>Eukaryota</taxon>
        <taxon>Fungi</taxon>
        <taxon>Dikarya</taxon>
        <taxon>Ascomycota</taxon>
        <taxon>Pezizomycotina</taxon>
        <taxon>Sordariomycetes</taxon>
        <taxon>Hypocreomycetidae</taxon>
        <taxon>Hypocreales</taxon>
        <taxon>Clavicipitaceae</taxon>
        <taxon>Metarhizium</taxon>
    </lineage>
</organism>
<evidence type="ECO:0000256" key="10">
    <source>
        <dbReference type="ARBA" id="ARBA00022737"/>
    </source>
</evidence>
<dbReference type="PROSITE" id="PS50157">
    <property type="entry name" value="ZINC_FINGER_C2H2_2"/>
    <property type="match status" value="2"/>
</dbReference>
<dbReference type="OrthoDB" id="8117402at2759"/>
<name>A0A167B4T9_METRR</name>
<evidence type="ECO:0000256" key="5">
    <source>
        <dbReference type="ARBA" id="ARBA00013244"/>
    </source>
</evidence>
<dbReference type="GO" id="GO:1990837">
    <property type="term" value="F:sequence-specific double-stranded DNA binding"/>
    <property type="evidence" value="ECO:0007669"/>
    <property type="project" value="UniProtKB-ARBA"/>
</dbReference>
<evidence type="ECO:0000256" key="9">
    <source>
        <dbReference type="ARBA" id="ARBA00022723"/>
    </source>
</evidence>
<keyword evidence="12" id="KW-0319">Glycerol metabolism</keyword>
<dbReference type="CDD" id="cd07987">
    <property type="entry name" value="LPLAT_MGAT-like"/>
    <property type="match status" value="1"/>
</dbReference>
<feature type="domain" description="C2H2-type" evidence="23">
    <location>
        <begin position="283"/>
        <end position="310"/>
    </location>
</feature>
<evidence type="ECO:0000256" key="17">
    <source>
        <dbReference type="ARBA" id="ARBA00023136"/>
    </source>
</evidence>
<evidence type="ECO:0000256" key="3">
    <source>
        <dbReference type="ARBA" id="ARBA00005189"/>
    </source>
</evidence>
<feature type="compositionally biased region" description="Polar residues" evidence="22">
    <location>
        <begin position="506"/>
        <end position="515"/>
    </location>
</feature>
<keyword evidence="14" id="KW-0862">Zinc</keyword>
<dbReference type="EMBL" id="AZHC01000021">
    <property type="protein sequence ID" value="OAA39654.1"/>
    <property type="molecule type" value="Genomic_DNA"/>
</dbReference>
<dbReference type="Pfam" id="PF00096">
    <property type="entry name" value="zf-C2H2"/>
    <property type="match status" value="2"/>
</dbReference>
<dbReference type="Proteomes" id="UP000243498">
    <property type="component" value="Unassembled WGS sequence"/>
</dbReference>
<feature type="compositionally biased region" description="Polar residues" evidence="22">
    <location>
        <begin position="418"/>
        <end position="427"/>
    </location>
</feature>
<feature type="compositionally biased region" description="Polar residues" evidence="22">
    <location>
        <begin position="53"/>
        <end position="73"/>
    </location>
</feature>
<evidence type="ECO:0000256" key="4">
    <source>
        <dbReference type="ARBA" id="ARBA00005420"/>
    </source>
</evidence>
<feature type="coiled-coil region" evidence="21">
    <location>
        <begin position="566"/>
        <end position="593"/>
    </location>
</feature>
<dbReference type="FunFam" id="3.30.160.60:FF:000446">
    <property type="entry name" value="Zinc finger protein"/>
    <property type="match status" value="1"/>
</dbReference>
<gene>
    <name evidence="24" type="ORF">NOR_06074</name>
</gene>
<evidence type="ECO:0000256" key="12">
    <source>
        <dbReference type="ARBA" id="ARBA00022798"/>
    </source>
</evidence>
<evidence type="ECO:0000256" key="19">
    <source>
        <dbReference type="ARBA" id="ARBA00048109"/>
    </source>
</evidence>
<dbReference type="GO" id="GO:0019432">
    <property type="term" value="P:triglyceride biosynthetic process"/>
    <property type="evidence" value="ECO:0007669"/>
    <property type="project" value="TreeGrafter"/>
</dbReference>
<evidence type="ECO:0000313" key="24">
    <source>
        <dbReference type="EMBL" id="OAA39654.1"/>
    </source>
</evidence>
<dbReference type="FunFam" id="3.30.160.60:FF:000303">
    <property type="entry name" value="Zinc finger protein 41"/>
    <property type="match status" value="1"/>
</dbReference>